<evidence type="ECO:0000313" key="3">
    <source>
        <dbReference type="EMBL" id="CAK7909463.1"/>
    </source>
</evidence>
<dbReference type="InterPro" id="IPR010640">
    <property type="entry name" value="Low_temperature_requirement_A"/>
</dbReference>
<feature type="transmembrane region" description="Helical" evidence="2">
    <location>
        <begin position="454"/>
        <end position="475"/>
    </location>
</feature>
<keyword evidence="4" id="KW-1185">Reference proteome</keyword>
<feature type="region of interest" description="Disordered" evidence="1">
    <location>
        <begin position="1"/>
        <end position="56"/>
    </location>
</feature>
<proteinExistence type="predicted"/>
<feature type="transmembrane region" description="Helical" evidence="2">
    <location>
        <begin position="380"/>
        <end position="398"/>
    </location>
</feature>
<keyword evidence="2" id="KW-1133">Transmembrane helix</keyword>
<keyword evidence="2" id="KW-0472">Membrane</keyword>
<feature type="transmembrane region" description="Helical" evidence="2">
    <location>
        <begin position="343"/>
        <end position="360"/>
    </location>
</feature>
<feature type="transmembrane region" description="Helical" evidence="2">
    <location>
        <begin position="247"/>
        <end position="265"/>
    </location>
</feature>
<protein>
    <submittedName>
        <fullName evidence="3">Uncharacterized protein</fullName>
    </submittedName>
</protein>
<dbReference type="Proteomes" id="UP001497600">
    <property type="component" value="Chromosome E"/>
</dbReference>
<dbReference type="EMBL" id="OZ004257">
    <property type="protein sequence ID" value="CAK7909463.1"/>
    <property type="molecule type" value="Genomic_DNA"/>
</dbReference>
<organism evidence="3 4">
    <name type="scientific">[Candida] anglica</name>
    <dbReference type="NCBI Taxonomy" id="148631"/>
    <lineage>
        <taxon>Eukaryota</taxon>
        <taxon>Fungi</taxon>
        <taxon>Dikarya</taxon>
        <taxon>Ascomycota</taxon>
        <taxon>Saccharomycotina</taxon>
        <taxon>Pichiomycetes</taxon>
        <taxon>Debaryomycetaceae</taxon>
        <taxon>Kurtzmaniella</taxon>
    </lineage>
</organism>
<gene>
    <name evidence="3" type="ORF">CAAN4_E15016</name>
</gene>
<dbReference type="Pfam" id="PF06772">
    <property type="entry name" value="LtrA"/>
    <property type="match status" value="1"/>
</dbReference>
<feature type="transmembrane region" description="Helical" evidence="2">
    <location>
        <begin position="496"/>
        <end position="512"/>
    </location>
</feature>
<feature type="transmembrane region" description="Helical" evidence="2">
    <location>
        <begin position="311"/>
        <end position="331"/>
    </location>
</feature>
<name>A0ABP0EDM3_9ASCO</name>
<dbReference type="PANTHER" id="PTHR36840">
    <property type="entry name" value="BLL5714 PROTEIN"/>
    <property type="match status" value="1"/>
</dbReference>
<feature type="transmembrane region" description="Helical" evidence="2">
    <location>
        <begin position="271"/>
        <end position="290"/>
    </location>
</feature>
<evidence type="ECO:0000256" key="2">
    <source>
        <dbReference type="SAM" id="Phobius"/>
    </source>
</evidence>
<feature type="transmembrane region" description="Helical" evidence="2">
    <location>
        <begin position="213"/>
        <end position="235"/>
    </location>
</feature>
<reference evidence="3 4" key="1">
    <citation type="submission" date="2024-01" db="EMBL/GenBank/DDBJ databases">
        <authorList>
            <consortium name="Genoscope - CEA"/>
            <person name="William W."/>
        </authorList>
    </citation>
    <scope>NUCLEOTIDE SEQUENCE [LARGE SCALE GENOMIC DNA]</scope>
    <source>
        <strain evidence="3 4">29B2s-10</strain>
    </source>
</reference>
<evidence type="ECO:0000313" key="4">
    <source>
        <dbReference type="Proteomes" id="UP001497600"/>
    </source>
</evidence>
<accession>A0ABP0EDM3</accession>
<dbReference type="PANTHER" id="PTHR36840:SF1">
    <property type="entry name" value="BLL5714 PROTEIN"/>
    <property type="match status" value="1"/>
</dbReference>
<evidence type="ECO:0000256" key="1">
    <source>
        <dbReference type="SAM" id="MobiDB-lite"/>
    </source>
</evidence>
<feature type="transmembrane region" description="Helical" evidence="2">
    <location>
        <begin position="183"/>
        <end position="201"/>
    </location>
</feature>
<feature type="transmembrane region" description="Helical" evidence="2">
    <location>
        <begin position="518"/>
        <end position="536"/>
    </location>
</feature>
<keyword evidence="2" id="KW-0812">Transmembrane</keyword>
<sequence>MPKSPSLDGGVAPHHTHEVNESDSTNGEIHPDLHANDTDSATGAIRIHSGSREEEVDEILERIEEERAELTDSEGEDEFIKKYGDIQFQYIKRPREAVWFIRPHALNYFKDGVLYRTKGERASAKTELFLDLMYVGIIANLAGEASEHASGLALLKYALFFIPAWTVWADIKDFTNYYYNEDLSQKIYIFWILALLTLYVNSHADTLDGVGNAAMTIVPYMLCRLSLAVSLIIYSFYIPQHRPQMRLYAGFIFFTCCLWIPVIFISTRAKIGLSIFVMVLENILFVIAYHPTTKKLMKLRMSTALNIEHEVERFSTFVTIAIGEFLYKTVASGPLGAGFSDKFARGIFLIIIAYVLFWIYNNGSTSKRATHALRRSGVTACLWIYAHLPLVASLVLAADAGGEITALDITSLKKPHHESEAGESEAGAGAEVAHHLVKFLIKRASEAEAEEPNMYALSFFFTGSLCVALIMLAILGLLDDPKDEQGVFIIPRFWRVIMRVPIGIIILCLSFAELNSTLLMGITSALLCVLLVFESVTSTPKSCLVR</sequence>